<keyword evidence="2" id="KW-1185">Reference proteome</keyword>
<dbReference type="AlphaFoldDB" id="A7EL11"/>
<dbReference type="GeneID" id="5489198"/>
<organism evidence="1 2">
    <name type="scientific">Sclerotinia sclerotiorum (strain ATCC 18683 / 1980 / Ss-1)</name>
    <name type="common">White mold</name>
    <name type="synonym">Whetzelinia sclerotiorum</name>
    <dbReference type="NCBI Taxonomy" id="665079"/>
    <lineage>
        <taxon>Eukaryota</taxon>
        <taxon>Fungi</taxon>
        <taxon>Dikarya</taxon>
        <taxon>Ascomycota</taxon>
        <taxon>Pezizomycotina</taxon>
        <taxon>Leotiomycetes</taxon>
        <taxon>Helotiales</taxon>
        <taxon>Sclerotiniaceae</taxon>
        <taxon>Sclerotinia</taxon>
    </lineage>
</organism>
<dbReference type="InParanoid" id="A7EL11"/>
<dbReference type="HOGENOM" id="CLU_3088688_0_0_1"/>
<evidence type="ECO:0000313" key="1">
    <source>
        <dbReference type="EMBL" id="EDO03527.1"/>
    </source>
</evidence>
<proteinExistence type="predicted"/>
<dbReference type="EMBL" id="CH476627">
    <property type="protein sequence ID" value="EDO03527.1"/>
    <property type="molecule type" value="Genomic_DNA"/>
</dbReference>
<gene>
    <name evidence="1" type="ORF">SS1G_06008</name>
</gene>
<reference evidence="2" key="1">
    <citation type="journal article" date="2011" name="PLoS Genet.">
        <title>Genomic analysis of the necrotrophic fungal pathogens Sclerotinia sclerotiorum and Botrytis cinerea.</title>
        <authorList>
            <person name="Amselem J."/>
            <person name="Cuomo C.A."/>
            <person name="van Kan J.A."/>
            <person name="Viaud M."/>
            <person name="Benito E.P."/>
            <person name="Couloux A."/>
            <person name="Coutinho P.M."/>
            <person name="de Vries R.P."/>
            <person name="Dyer P.S."/>
            <person name="Fillinger S."/>
            <person name="Fournier E."/>
            <person name="Gout L."/>
            <person name="Hahn M."/>
            <person name="Kohn L."/>
            <person name="Lapalu N."/>
            <person name="Plummer K.M."/>
            <person name="Pradier J.M."/>
            <person name="Quevillon E."/>
            <person name="Sharon A."/>
            <person name="Simon A."/>
            <person name="ten Have A."/>
            <person name="Tudzynski B."/>
            <person name="Tudzynski P."/>
            <person name="Wincker P."/>
            <person name="Andrew M."/>
            <person name="Anthouard V."/>
            <person name="Beever R.E."/>
            <person name="Beffa R."/>
            <person name="Benoit I."/>
            <person name="Bouzid O."/>
            <person name="Brault B."/>
            <person name="Chen Z."/>
            <person name="Choquer M."/>
            <person name="Collemare J."/>
            <person name="Cotton P."/>
            <person name="Danchin E.G."/>
            <person name="Da Silva C."/>
            <person name="Gautier A."/>
            <person name="Giraud C."/>
            <person name="Giraud T."/>
            <person name="Gonzalez C."/>
            <person name="Grossetete S."/>
            <person name="Guldener U."/>
            <person name="Henrissat B."/>
            <person name="Howlett B.J."/>
            <person name="Kodira C."/>
            <person name="Kretschmer M."/>
            <person name="Lappartient A."/>
            <person name="Leroch M."/>
            <person name="Levis C."/>
            <person name="Mauceli E."/>
            <person name="Neuveglise C."/>
            <person name="Oeser B."/>
            <person name="Pearson M."/>
            <person name="Poulain J."/>
            <person name="Poussereau N."/>
            <person name="Quesneville H."/>
            <person name="Rascle C."/>
            <person name="Schumacher J."/>
            <person name="Segurens B."/>
            <person name="Sexton A."/>
            <person name="Silva E."/>
            <person name="Sirven C."/>
            <person name="Soanes D.M."/>
            <person name="Talbot N.J."/>
            <person name="Templeton M."/>
            <person name="Yandava C."/>
            <person name="Yarden O."/>
            <person name="Zeng Q."/>
            <person name="Rollins J.A."/>
            <person name="Lebrun M.H."/>
            <person name="Dickman M."/>
        </authorList>
    </citation>
    <scope>NUCLEOTIDE SEQUENCE [LARGE SCALE GENOMIC DNA]</scope>
    <source>
        <strain evidence="2">ATCC 18683 / 1980 / Ss-1</strain>
    </source>
</reference>
<dbReference type="KEGG" id="ssl:SS1G_06008"/>
<sequence>MALGVLKRIDVRMAVAEERQGGYSAKEIVRLNLIVCDDSVLDPQAGLLVVGV</sequence>
<dbReference type="Proteomes" id="UP000001312">
    <property type="component" value="Unassembled WGS sequence"/>
</dbReference>
<evidence type="ECO:0000313" key="2">
    <source>
        <dbReference type="Proteomes" id="UP000001312"/>
    </source>
</evidence>
<dbReference type="RefSeq" id="XP_001593086.1">
    <property type="nucleotide sequence ID" value="XM_001593036.1"/>
</dbReference>
<protein>
    <submittedName>
        <fullName evidence="1">Uncharacterized protein</fullName>
    </submittedName>
</protein>
<name>A7EL11_SCLS1</name>
<accession>A7EL11</accession>